<dbReference type="Proteomes" id="UP000251835">
    <property type="component" value="Unassembled WGS sequence"/>
</dbReference>
<evidence type="ECO:0000313" key="1">
    <source>
        <dbReference type="EMBL" id="PVX52562.1"/>
    </source>
</evidence>
<dbReference type="EMBL" id="QENZ01000003">
    <property type="protein sequence ID" value="PVX52562.1"/>
    <property type="molecule type" value="Genomic_DNA"/>
</dbReference>
<dbReference type="Gene3D" id="2.120.10.30">
    <property type="entry name" value="TolB, C-terminal domain"/>
    <property type="match status" value="1"/>
</dbReference>
<proteinExistence type="predicted"/>
<dbReference type="PANTHER" id="PTHR36842">
    <property type="entry name" value="PROTEIN TOLB HOMOLOG"/>
    <property type="match status" value="1"/>
</dbReference>
<keyword evidence="2" id="KW-1185">Reference proteome</keyword>
<dbReference type="InterPro" id="IPR011042">
    <property type="entry name" value="6-blade_b-propeller_TolB-like"/>
</dbReference>
<dbReference type="SUPFAM" id="SSF82171">
    <property type="entry name" value="DPP6 N-terminal domain-like"/>
    <property type="match status" value="1"/>
</dbReference>
<sequence length="991" mass="114460">MKKLVLLIFVFLLCSVTYSQYYSTGQDRSSISWREIETDDFQLVYPSYFENQAQRLAAIFTELYHLNKKSLKVQPKKVSIVLHAETTKSNGYFAWAPRRGELYSTPPNAGLPNDWLEHLATHEYRHVVQMDKLHEDLPKILTVLFGEQAVPAVLSYKVPMWFMEGDAVLSETLLSNAGRGRSPKFLQVMKAHLLENENWYSYDKASLGSFKDYVPNYYEFGYFMVANTLKNYGDDFWINALAKAGEYPYPWYNFAEFSLKNEERKRTFQKLIQELDSHAETESTFDSKELEIAEKWNNNAHKNATVTLYNDNMTELQARWKQEQSLIDTTTYQPLSKSVKIYTNYTSPQILNDGSIAVLKSGYEDYLQFVNLKNDGTEEVLFTPGNLTSKINVNDEFLYWTEDIPHIRWTENSHSALYYLDVISKKKRKIPFDRDLYMPSANEDNSLIVAVVKNDDYTNELVVLDRETGELKYQYNFGSTRITDPQFINSSTIAYIFTEDGTGIAELNLKTKEKDLLVEIFNVALSDLEYSDGSLLFTAGYEGKNDIYKLEMDTSKLIKLTESPYGASEATISGDKLVYVSYTSKGNQVVSMDLEEGENIEVEPKAWNDDLLLQAVNHQQKEAELSYDKSLAFSSNHYSKSKKLFNFHSRSPFAFSSGDYDLGISTTSQNLLSTMFVNVGYRDKSGYKNGQAYANLVYKGWFPIISTELSYGKQSRRLLTILDNQNPIDTATIKQEKRRWEWETEVSLPFDISRGKYSRHITVSTGLEFTKDRKVKHTYLSGTSDISSYKEGDPIHLGLEKTHKLLKYNFVFSNLHKRSYRDLYSPFGQQLSFTYRHTPFDDDNAYTYAAEGVFYFPSLIKHHGIKLYGAYQYQPEQNEFLDDNIEHPRGTSSLLSEKKYTLMSNYKFPLAYPDWNLGRVLYVKRVNTALFYDYGLSKTEDYSKNIHSFGTEFTADAHILHIPIPIVFGVRVGYETQTSDMFYDALLSIRF</sequence>
<accession>A0A7L4USQ4</accession>
<organism evidence="1 2">
    <name type="scientific">Balneicella halophila</name>
    <dbReference type="NCBI Taxonomy" id="1537566"/>
    <lineage>
        <taxon>Bacteria</taxon>
        <taxon>Pseudomonadati</taxon>
        <taxon>Bacteroidota</taxon>
        <taxon>Bacteroidia</taxon>
        <taxon>Bacteroidales</taxon>
        <taxon>Balneicellaceae</taxon>
        <taxon>Balneicella</taxon>
    </lineage>
</organism>
<evidence type="ECO:0000313" key="2">
    <source>
        <dbReference type="Proteomes" id="UP000251835"/>
    </source>
</evidence>
<gene>
    <name evidence="1" type="ORF">C7377_0889</name>
</gene>
<dbReference type="PANTHER" id="PTHR36842:SF1">
    <property type="entry name" value="PROTEIN TOLB"/>
    <property type="match status" value="1"/>
</dbReference>
<protein>
    <recommendedName>
        <fullName evidence="3">WD40 repeat protein</fullName>
    </recommendedName>
</protein>
<evidence type="ECO:0008006" key="3">
    <source>
        <dbReference type="Google" id="ProtNLM"/>
    </source>
</evidence>
<comment type="caution">
    <text evidence="1">The sequence shown here is derived from an EMBL/GenBank/DDBJ whole genome shotgun (WGS) entry which is preliminary data.</text>
</comment>
<dbReference type="AlphaFoldDB" id="A0A7L4USQ4"/>
<dbReference type="RefSeq" id="WP_116496090.1">
    <property type="nucleotide sequence ID" value="NZ_QENZ01000003.1"/>
</dbReference>
<reference evidence="1 2" key="1">
    <citation type="submission" date="2018-05" db="EMBL/GenBank/DDBJ databases">
        <title>Genomic Encyclopedia of Type Strains, Phase IV (KMG-IV): sequencing the most valuable type-strain genomes for metagenomic binning, comparative biology and taxonomic classification.</title>
        <authorList>
            <person name="Goeker M."/>
        </authorList>
    </citation>
    <scope>NUCLEOTIDE SEQUENCE [LARGE SCALE GENOMIC DNA]</scope>
    <source>
        <strain evidence="1 2">DSM 28579</strain>
    </source>
</reference>
<dbReference type="OrthoDB" id="9799878at2"/>
<name>A0A7L4USQ4_BALHA</name>